<dbReference type="EC" id="2.4.99.28" evidence="7"/>
<evidence type="ECO:0000256" key="7">
    <source>
        <dbReference type="ARBA" id="ARBA00044770"/>
    </source>
</evidence>
<evidence type="ECO:0000256" key="2">
    <source>
        <dbReference type="ARBA" id="ARBA00022670"/>
    </source>
</evidence>
<dbReference type="AlphaFoldDB" id="A0A3M0Z2Q5"/>
<dbReference type="GO" id="GO:0030288">
    <property type="term" value="C:outer membrane-bounded periplasmic space"/>
    <property type="evidence" value="ECO:0007669"/>
    <property type="project" value="TreeGrafter"/>
</dbReference>
<dbReference type="InterPro" id="IPR001264">
    <property type="entry name" value="Glyco_trans_51"/>
</dbReference>
<keyword evidence="3" id="KW-0328">Glycosyltransferase</keyword>
<dbReference type="Gene3D" id="1.10.3810.10">
    <property type="entry name" value="Biosynthetic peptidoglycan transglycosylase-like"/>
    <property type="match status" value="1"/>
</dbReference>
<evidence type="ECO:0000256" key="1">
    <source>
        <dbReference type="ARBA" id="ARBA00022645"/>
    </source>
</evidence>
<keyword evidence="6" id="KW-0511">Multifunctional enzyme</keyword>
<dbReference type="SUPFAM" id="SSF53955">
    <property type="entry name" value="Lysozyme-like"/>
    <property type="match status" value="1"/>
</dbReference>
<dbReference type="InterPro" id="IPR012338">
    <property type="entry name" value="Beta-lactam/transpept-like"/>
</dbReference>
<accession>A0A3M0Z2Q5</accession>
<dbReference type="EMBL" id="RFKV01000003">
    <property type="protein sequence ID" value="RMD77756.1"/>
    <property type="molecule type" value="Genomic_DNA"/>
</dbReference>
<proteinExistence type="predicted"/>
<keyword evidence="9" id="KW-1133">Transmembrane helix</keyword>
<evidence type="ECO:0000256" key="4">
    <source>
        <dbReference type="ARBA" id="ARBA00022679"/>
    </source>
</evidence>
<evidence type="ECO:0000256" key="8">
    <source>
        <dbReference type="ARBA" id="ARBA00049902"/>
    </source>
</evidence>
<dbReference type="InterPro" id="IPR001460">
    <property type="entry name" value="PCN-bd_Tpept"/>
</dbReference>
<comment type="caution">
    <text evidence="12">The sequence shown here is derived from an EMBL/GenBank/DDBJ whole genome shotgun (WGS) entry which is preliminary data.</text>
</comment>
<evidence type="ECO:0000259" key="10">
    <source>
        <dbReference type="Pfam" id="PF00905"/>
    </source>
</evidence>
<dbReference type="InterPro" id="IPR036950">
    <property type="entry name" value="PBP_transglycosylase"/>
</dbReference>
<dbReference type="Pfam" id="PF00912">
    <property type="entry name" value="Transgly"/>
    <property type="match status" value="1"/>
</dbReference>
<evidence type="ECO:0000259" key="11">
    <source>
        <dbReference type="Pfam" id="PF00912"/>
    </source>
</evidence>
<keyword evidence="9" id="KW-0472">Membrane</keyword>
<dbReference type="InterPro" id="IPR023346">
    <property type="entry name" value="Lysozyme-like_dom_sf"/>
</dbReference>
<keyword evidence="5" id="KW-0378">Hydrolase</keyword>
<dbReference type="InterPro" id="IPR050396">
    <property type="entry name" value="Glycosyltr_51/Transpeptidase"/>
</dbReference>
<dbReference type="GO" id="GO:0009252">
    <property type="term" value="P:peptidoglycan biosynthetic process"/>
    <property type="evidence" value="ECO:0007669"/>
    <property type="project" value="TreeGrafter"/>
</dbReference>
<dbReference type="GO" id="GO:0004180">
    <property type="term" value="F:carboxypeptidase activity"/>
    <property type="evidence" value="ECO:0007669"/>
    <property type="project" value="UniProtKB-KW"/>
</dbReference>
<dbReference type="Pfam" id="PF17957">
    <property type="entry name" value="Big_7"/>
    <property type="match status" value="1"/>
</dbReference>
<dbReference type="GO" id="GO:0008658">
    <property type="term" value="F:penicillin binding"/>
    <property type="evidence" value="ECO:0007669"/>
    <property type="project" value="InterPro"/>
</dbReference>
<dbReference type="Gene3D" id="3.40.710.10">
    <property type="entry name" value="DD-peptidase/beta-lactamase superfamily"/>
    <property type="match status" value="1"/>
</dbReference>
<dbReference type="GO" id="GO:0006508">
    <property type="term" value="P:proteolysis"/>
    <property type="evidence" value="ECO:0007669"/>
    <property type="project" value="UniProtKB-KW"/>
</dbReference>
<dbReference type="Pfam" id="PF00905">
    <property type="entry name" value="Transpeptidase"/>
    <property type="match status" value="1"/>
</dbReference>
<keyword evidence="4" id="KW-0808">Transferase</keyword>
<dbReference type="PANTHER" id="PTHR32282:SF15">
    <property type="entry name" value="PENICILLIN-BINDING PROTEIN 1C"/>
    <property type="match status" value="1"/>
</dbReference>
<sequence>MIKTKSKRFGLGLHANLSRAKLAEQTLSKMKSKGKIRLARRKTINVVFKKLKHVAVVFGGAIFVSAIVGFVMFLNYLESLNKKIPNPQTIFPDLPEASEIFDRRALDGEGTKLYRVIGAINSDDFEIKDVPFHVKLAFLAAEDKEFFNHNGFNLVAILRCGIRNISSQENTCGGSTITQQLVKLTTKKNAPTLERKIEELLLALKVEQTYTKEEILGMYLRIAPFGSSIVGLKTASNFYFGVEPKDLSLAQAAVLASIIQNPNLLSPTVPSDQNIERARSDLRKRQEYVLHQLMQNIDKFNSELRKLYNDPEMDSVISKEMIDEAFQVDWVSQLRPPIATDIKAGHFVNFVLKMLQTRNYKNGVEPFTREELQSEGYKIYTTLDYQVQQIAESKVKKGGNDYKYWNVNNAALMTVIPETGEVIAWAGSKSFFGNDEGCDARGQNCAYNPQVDILQSLQEPGSSNKPIGYYMAYKDGLLYPGSLLPDFPIKILDANGKIYEPKNWNNTFQGVFYSAKSALVQSRNIPAIQVIKMVGVQNYINTFREFGYTTVTGQYGEAAILGGVSVLPWEHAQAYTVFANGGEIAYLNPILMIKDKNGNVVYQFKPNKKKVADERAVFLLNETLKNYDGYSDRGRDMAGKTGTTDNSMDAWYIGYSPDFVTLCWAGNNNNSSMDLQRGFPFYVVHPWCKEYFYEIGESPYLSAKRPFTRPGGIIYGGNTCNKDGECIGIEPGFMIEGKIPPIDRKKVKIQVCTDQKHKKARPVDIALGLAVEKEFFYYISPVPSLQGQLDEYITSKHNEKPNEFDLNGGPNEFCDINRNTSGIPGPYFVILSPSEGALLNNTINIKGGVFVDDSSIIDVQFSLNGTSIPGCNVSNPNSFDITCDVSTIAVENGEYTLKVTARDEIGRVKSLERKIIIGSQINSHILFTQVPPSALTYGNNVGASCTSGICDYTIKVSYSGAYILNSVDLYLSKNYVVSKVGTMNKVGSSYEIIWGNTISPPGALSTDKYRFFVVAQTNTGITFESDRTNEITVVN</sequence>
<dbReference type="PANTHER" id="PTHR32282">
    <property type="entry name" value="BINDING PROTEIN TRANSPEPTIDASE, PUTATIVE-RELATED"/>
    <property type="match status" value="1"/>
</dbReference>
<evidence type="ECO:0000256" key="9">
    <source>
        <dbReference type="SAM" id="Phobius"/>
    </source>
</evidence>
<gene>
    <name evidence="12" type="ORF">D6810_00055</name>
</gene>
<feature type="transmembrane region" description="Helical" evidence="9">
    <location>
        <begin position="54"/>
        <end position="77"/>
    </location>
</feature>
<keyword evidence="2" id="KW-0645">Protease</keyword>
<evidence type="ECO:0000256" key="5">
    <source>
        <dbReference type="ARBA" id="ARBA00022801"/>
    </source>
</evidence>
<reference evidence="12 13" key="1">
    <citation type="submission" date="2018-10" db="EMBL/GenBank/DDBJ databases">
        <title>Thermophilic Lithotrophy and Phototrophy in an Intertidal, Iron-rich, Geothermal Spring.</title>
        <authorList>
            <person name="Ward L.M."/>
            <person name="Idei A."/>
            <person name="Nakagawa M."/>
            <person name="Ueno Y."/>
            <person name="Fischer W."/>
            <person name="Mcglynn S.E."/>
        </authorList>
    </citation>
    <scope>NUCLEOTIDE SEQUENCE [LARGE SCALE GENOMIC DNA]</scope>
    <source>
        <strain evidence="12">J137</strain>
    </source>
</reference>
<feature type="domain" description="Glycosyl transferase family 51" evidence="11">
    <location>
        <begin position="119"/>
        <end position="292"/>
    </location>
</feature>
<dbReference type="SUPFAM" id="SSF56601">
    <property type="entry name" value="beta-lactamase/transpeptidase-like"/>
    <property type="match status" value="1"/>
</dbReference>
<organism evidence="12 13">
    <name type="scientific">Candidatus Dojkabacteria bacterium</name>
    <dbReference type="NCBI Taxonomy" id="2099670"/>
    <lineage>
        <taxon>Bacteria</taxon>
        <taxon>Candidatus Dojkabacteria</taxon>
    </lineage>
</organism>
<evidence type="ECO:0000313" key="12">
    <source>
        <dbReference type="EMBL" id="RMD77756.1"/>
    </source>
</evidence>
<keyword evidence="9" id="KW-0812">Transmembrane</keyword>
<feature type="domain" description="Penicillin-binding protein transpeptidase" evidence="10">
    <location>
        <begin position="417"/>
        <end position="657"/>
    </location>
</feature>
<dbReference type="GO" id="GO:0008955">
    <property type="term" value="F:peptidoglycan glycosyltransferase activity"/>
    <property type="evidence" value="ECO:0007669"/>
    <property type="project" value="UniProtKB-EC"/>
</dbReference>
<evidence type="ECO:0000256" key="6">
    <source>
        <dbReference type="ARBA" id="ARBA00023268"/>
    </source>
</evidence>
<dbReference type="Gene3D" id="2.60.40.10">
    <property type="entry name" value="Immunoglobulins"/>
    <property type="match status" value="1"/>
</dbReference>
<evidence type="ECO:0000256" key="3">
    <source>
        <dbReference type="ARBA" id="ARBA00022676"/>
    </source>
</evidence>
<keyword evidence="1" id="KW-0121">Carboxypeptidase</keyword>
<comment type="catalytic activity">
    <reaction evidence="8">
        <text>[GlcNAc-(1-&gt;4)-Mur2Ac(oyl-L-Ala-gamma-D-Glu-L-Lys-D-Ala-D-Ala)](n)-di-trans,octa-cis-undecaprenyl diphosphate + beta-D-GlcNAc-(1-&gt;4)-Mur2Ac(oyl-L-Ala-gamma-D-Glu-L-Lys-D-Ala-D-Ala)-di-trans,octa-cis-undecaprenyl diphosphate = [GlcNAc-(1-&gt;4)-Mur2Ac(oyl-L-Ala-gamma-D-Glu-L-Lys-D-Ala-D-Ala)](n+1)-di-trans,octa-cis-undecaprenyl diphosphate + di-trans,octa-cis-undecaprenyl diphosphate + H(+)</text>
        <dbReference type="Rhea" id="RHEA:23708"/>
        <dbReference type="Rhea" id="RHEA-COMP:9602"/>
        <dbReference type="Rhea" id="RHEA-COMP:9603"/>
        <dbReference type="ChEBI" id="CHEBI:15378"/>
        <dbReference type="ChEBI" id="CHEBI:58405"/>
        <dbReference type="ChEBI" id="CHEBI:60033"/>
        <dbReference type="ChEBI" id="CHEBI:78435"/>
        <dbReference type="EC" id="2.4.99.28"/>
    </reaction>
</comment>
<evidence type="ECO:0000313" key="13">
    <source>
        <dbReference type="Proteomes" id="UP000269410"/>
    </source>
</evidence>
<dbReference type="Proteomes" id="UP000269410">
    <property type="component" value="Unassembled WGS sequence"/>
</dbReference>
<dbReference type="InterPro" id="IPR013783">
    <property type="entry name" value="Ig-like_fold"/>
</dbReference>
<name>A0A3M0Z2Q5_9BACT</name>
<protein>
    <recommendedName>
        <fullName evidence="7">peptidoglycan glycosyltransferase</fullName>
        <ecNumber evidence="7">2.4.99.28</ecNumber>
    </recommendedName>
</protein>